<sequence length="97" mass="10343">MWMGAAYPGEGRWRPPETRAPGQPAKILSLHCRTPLPPLVGKGVGPCNMCLLRVVWPRHQGIACLIAVAGAAYPRADERSGSALLCPGHPGIEPARQ</sequence>
<evidence type="ECO:0000256" key="1">
    <source>
        <dbReference type="SAM" id="MobiDB-lite"/>
    </source>
</evidence>
<keyword evidence="3" id="KW-1185">Reference proteome</keyword>
<gene>
    <name evidence="2" type="ORF">NDU88_005185</name>
</gene>
<dbReference type="Proteomes" id="UP001066276">
    <property type="component" value="Chromosome 7"/>
</dbReference>
<proteinExistence type="predicted"/>
<protein>
    <submittedName>
        <fullName evidence="2">Uncharacterized protein</fullName>
    </submittedName>
</protein>
<comment type="caution">
    <text evidence="2">The sequence shown here is derived from an EMBL/GenBank/DDBJ whole genome shotgun (WGS) entry which is preliminary data.</text>
</comment>
<organism evidence="2 3">
    <name type="scientific">Pleurodeles waltl</name>
    <name type="common">Iberian ribbed newt</name>
    <dbReference type="NCBI Taxonomy" id="8319"/>
    <lineage>
        <taxon>Eukaryota</taxon>
        <taxon>Metazoa</taxon>
        <taxon>Chordata</taxon>
        <taxon>Craniata</taxon>
        <taxon>Vertebrata</taxon>
        <taxon>Euteleostomi</taxon>
        <taxon>Amphibia</taxon>
        <taxon>Batrachia</taxon>
        <taxon>Caudata</taxon>
        <taxon>Salamandroidea</taxon>
        <taxon>Salamandridae</taxon>
        <taxon>Pleurodelinae</taxon>
        <taxon>Pleurodeles</taxon>
    </lineage>
</organism>
<reference evidence="2" key="1">
    <citation type="journal article" date="2022" name="bioRxiv">
        <title>Sequencing and chromosome-scale assembly of the giantPleurodeles waltlgenome.</title>
        <authorList>
            <person name="Brown T."/>
            <person name="Elewa A."/>
            <person name="Iarovenko S."/>
            <person name="Subramanian E."/>
            <person name="Araus A.J."/>
            <person name="Petzold A."/>
            <person name="Susuki M."/>
            <person name="Suzuki K.-i.T."/>
            <person name="Hayashi T."/>
            <person name="Toyoda A."/>
            <person name="Oliveira C."/>
            <person name="Osipova E."/>
            <person name="Leigh N.D."/>
            <person name="Simon A."/>
            <person name="Yun M.H."/>
        </authorList>
    </citation>
    <scope>NUCLEOTIDE SEQUENCE</scope>
    <source>
        <strain evidence="2">20211129_DDA</strain>
        <tissue evidence="2">Liver</tissue>
    </source>
</reference>
<evidence type="ECO:0000313" key="3">
    <source>
        <dbReference type="Proteomes" id="UP001066276"/>
    </source>
</evidence>
<feature type="region of interest" description="Disordered" evidence="1">
    <location>
        <begin position="1"/>
        <end position="21"/>
    </location>
</feature>
<evidence type="ECO:0000313" key="2">
    <source>
        <dbReference type="EMBL" id="KAJ1126779.1"/>
    </source>
</evidence>
<dbReference type="AlphaFoldDB" id="A0AAV7PG67"/>
<accession>A0AAV7PG67</accession>
<dbReference type="EMBL" id="JANPWB010000011">
    <property type="protein sequence ID" value="KAJ1126779.1"/>
    <property type="molecule type" value="Genomic_DNA"/>
</dbReference>
<name>A0AAV7PG67_PLEWA</name>